<dbReference type="EMBL" id="AMGV01000001">
    <property type="protein sequence ID" value="KEF62527.1"/>
    <property type="molecule type" value="Genomic_DNA"/>
</dbReference>
<dbReference type="OrthoDB" id="626167at2759"/>
<accession>A0A072PRY1</accession>
<dbReference type="InterPro" id="IPR008271">
    <property type="entry name" value="Ser/Thr_kinase_AS"/>
</dbReference>
<dbReference type="InterPro" id="IPR011009">
    <property type="entry name" value="Kinase-like_dom_sf"/>
</dbReference>
<name>A0A072PRY1_9EURO</name>
<evidence type="ECO:0000256" key="1">
    <source>
        <dbReference type="SAM" id="MobiDB-lite"/>
    </source>
</evidence>
<feature type="compositionally biased region" description="Polar residues" evidence="1">
    <location>
        <begin position="22"/>
        <end position="36"/>
    </location>
</feature>
<dbReference type="InterPro" id="IPR000719">
    <property type="entry name" value="Prot_kinase_dom"/>
</dbReference>
<dbReference type="AlphaFoldDB" id="A0A072PRY1"/>
<sequence length="454" mass="48967">MSTPRRPSVLNRALSTPPMSPNSPRSTAVNTPSKQQIDPAPSRLTPPTSPRHLRSSSHLSDITTSPPPVASQLQTHPVDLKSRYGHLQPIQTDMLTCTTATQHSSTPRALECPFNIEILKDERGRDAYFGTGAWSIVYKATTHAKQRHTPPTSRSSRTITPPHSPMLMTPVLVAVKKPTRRDAADILKSEANTLRYLHTVAESERFIVPFYGVINTSTLILGAIPYSLEEHIRRCAFLSITQQGLTSTSTEPIIGSTSSWLTLAQKLTTALAWLHMEAGVVHGDIKPGNILLSPNPPSTSFPYTPILADFSSSQLLSTATAPNPPLTPNTLSAVTREFTAPELLSSAVLRDPNSAATRATDVFSLAVTLLVAATGQLLVYPGSVFQRQAMATQGWGVLGFVRNGEGGMRVPRAGVVERVCEGAVKKDPAARIGVRAWVSLVEEAMAQEDGTGRL</sequence>
<comment type="caution">
    <text evidence="3">The sequence shown here is derived from an EMBL/GenBank/DDBJ whole genome shotgun (WGS) entry which is preliminary data.</text>
</comment>
<dbReference type="PROSITE" id="PS00108">
    <property type="entry name" value="PROTEIN_KINASE_ST"/>
    <property type="match status" value="1"/>
</dbReference>
<dbReference type="Proteomes" id="UP000027920">
    <property type="component" value="Unassembled WGS sequence"/>
</dbReference>
<dbReference type="GO" id="GO:0004674">
    <property type="term" value="F:protein serine/threonine kinase activity"/>
    <property type="evidence" value="ECO:0007669"/>
    <property type="project" value="UniProtKB-KW"/>
</dbReference>
<dbReference type="Pfam" id="PF00069">
    <property type="entry name" value="Pkinase"/>
    <property type="match status" value="1"/>
</dbReference>
<feature type="region of interest" description="Disordered" evidence="1">
    <location>
        <begin position="1"/>
        <end position="73"/>
    </location>
</feature>
<keyword evidence="3" id="KW-0808">Transferase</keyword>
<dbReference type="PROSITE" id="PS50011">
    <property type="entry name" value="PROTEIN_KINASE_DOM"/>
    <property type="match status" value="1"/>
</dbReference>
<organism evidence="3 4">
    <name type="scientific">Exophiala aquamarina CBS 119918</name>
    <dbReference type="NCBI Taxonomy" id="1182545"/>
    <lineage>
        <taxon>Eukaryota</taxon>
        <taxon>Fungi</taxon>
        <taxon>Dikarya</taxon>
        <taxon>Ascomycota</taxon>
        <taxon>Pezizomycotina</taxon>
        <taxon>Eurotiomycetes</taxon>
        <taxon>Chaetothyriomycetidae</taxon>
        <taxon>Chaetothyriales</taxon>
        <taxon>Herpotrichiellaceae</taxon>
        <taxon>Exophiala</taxon>
    </lineage>
</organism>
<evidence type="ECO:0000313" key="3">
    <source>
        <dbReference type="EMBL" id="KEF62527.1"/>
    </source>
</evidence>
<proteinExistence type="predicted"/>
<dbReference type="PANTHER" id="PTHR24359:SF1">
    <property type="entry name" value="INHIBITOR OF NUCLEAR FACTOR KAPPA-B KINASE EPSILON SUBUNIT HOMOLOG 1-RELATED"/>
    <property type="match status" value="1"/>
</dbReference>
<dbReference type="STRING" id="1182545.A0A072PRY1"/>
<dbReference type="RefSeq" id="XP_013265117.1">
    <property type="nucleotide sequence ID" value="XM_013409663.1"/>
</dbReference>
<dbReference type="GeneID" id="25275451"/>
<evidence type="ECO:0000313" key="4">
    <source>
        <dbReference type="Proteomes" id="UP000027920"/>
    </source>
</evidence>
<keyword evidence="4" id="KW-1185">Reference proteome</keyword>
<dbReference type="HOGENOM" id="CLU_054787_0_0_1"/>
<keyword evidence="3" id="KW-0723">Serine/threonine-protein kinase</keyword>
<keyword evidence="3" id="KW-0418">Kinase</keyword>
<dbReference type="GO" id="GO:0005524">
    <property type="term" value="F:ATP binding"/>
    <property type="evidence" value="ECO:0007669"/>
    <property type="project" value="InterPro"/>
</dbReference>
<dbReference type="Gene3D" id="1.10.510.10">
    <property type="entry name" value="Transferase(Phosphotransferase) domain 1"/>
    <property type="match status" value="1"/>
</dbReference>
<dbReference type="SUPFAM" id="SSF56112">
    <property type="entry name" value="Protein kinase-like (PK-like)"/>
    <property type="match status" value="1"/>
</dbReference>
<feature type="domain" description="Protein kinase" evidence="2">
    <location>
        <begin position="123"/>
        <end position="445"/>
    </location>
</feature>
<protein>
    <submittedName>
        <fullName evidence="3">Serine/threonine protein kinase</fullName>
    </submittedName>
</protein>
<evidence type="ECO:0000259" key="2">
    <source>
        <dbReference type="PROSITE" id="PS50011"/>
    </source>
</evidence>
<dbReference type="VEuPathDB" id="FungiDB:A1O9_00500"/>
<reference evidence="3 4" key="1">
    <citation type="submission" date="2013-03" db="EMBL/GenBank/DDBJ databases">
        <title>The Genome Sequence of Exophiala aquamarina CBS 119918.</title>
        <authorList>
            <consortium name="The Broad Institute Genomics Platform"/>
            <person name="Cuomo C."/>
            <person name="de Hoog S."/>
            <person name="Gorbushina A."/>
            <person name="Walker B."/>
            <person name="Young S.K."/>
            <person name="Zeng Q."/>
            <person name="Gargeya S."/>
            <person name="Fitzgerald M."/>
            <person name="Haas B."/>
            <person name="Abouelleil A."/>
            <person name="Allen A.W."/>
            <person name="Alvarado L."/>
            <person name="Arachchi H.M."/>
            <person name="Berlin A.M."/>
            <person name="Chapman S.B."/>
            <person name="Gainer-Dewar J."/>
            <person name="Goldberg J."/>
            <person name="Griggs A."/>
            <person name="Gujja S."/>
            <person name="Hansen M."/>
            <person name="Howarth C."/>
            <person name="Imamovic A."/>
            <person name="Ireland A."/>
            <person name="Larimer J."/>
            <person name="McCowan C."/>
            <person name="Murphy C."/>
            <person name="Pearson M."/>
            <person name="Poon T.W."/>
            <person name="Priest M."/>
            <person name="Roberts A."/>
            <person name="Saif S."/>
            <person name="Shea T."/>
            <person name="Sisk P."/>
            <person name="Sykes S."/>
            <person name="Wortman J."/>
            <person name="Nusbaum C."/>
            <person name="Birren B."/>
        </authorList>
    </citation>
    <scope>NUCLEOTIDE SEQUENCE [LARGE SCALE GENOMIC DNA]</scope>
    <source>
        <strain evidence="3 4">CBS 119918</strain>
    </source>
</reference>
<dbReference type="PANTHER" id="PTHR24359">
    <property type="entry name" value="SERINE/THREONINE-PROTEIN KINASE SBK1"/>
    <property type="match status" value="1"/>
</dbReference>
<dbReference type="SMART" id="SM00220">
    <property type="entry name" value="S_TKc"/>
    <property type="match status" value="1"/>
</dbReference>
<gene>
    <name evidence="3" type="ORF">A1O9_00500</name>
</gene>